<organism evidence="7 8">
    <name type="scientific">Synaphobranchus kaupii</name>
    <name type="common">Kaup's arrowtooth eel</name>
    <dbReference type="NCBI Taxonomy" id="118154"/>
    <lineage>
        <taxon>Eukaryota</taxon>
        <taxon>Metazoa</taxon>
        <taxon>Chordata</taxon>
        <taxon>Craniata</taxon>
        <taxon>Vertebrata</taxon>
        <taxon>Euteleostomi</taxon>
        <taxon>Actinopterygii</taxon>
        <taxon>Neopterygii</taxon>
        <taxon>Teleostei</taxon>
        <taxon>Anguilliformes</taxon>
        <taxon>Synaphobranchidae</taxon>
        <taxon>Synaphobranchus</taxon>
    </lineage>
</organism>
<evidence type="ECO:0000256" key="3">
    <source>
        <dbReference type="PROSITE-ProRule" id="PRU00206"/>
    </source>
</evidence>
<dbReference type="InterPro" id="IPR018097">
    <property type="entry name" value="EGF_Ca-bd_CS"/>
</dbReference>
<feature type="region of interest" description="Disordered" evidence="5">
    <location>
        <begin position="1"/>
        <end position="102"/>
    </location>
</feature>
<dbReference type="EMBL" id="JAINUF010000002">
    <property type="protein sequence ID" value="KAJ8375815.1"/>
    <property type="molecule type" value="Genomic_DNA"/>
</dbReference>
<sequence length="923" mass="101698">MNHQTARRSGEREGSQALNQRTAERLTSSLQHDAETADFRPCSGTHCPGRSPRPSRQYTPTTQGRSAQIAPNHHNTHHPSSPSRAISDPYTIIHPQRGGSDLRRENARMRPSEVSYGCTGADCVTPQRQASNDSRECRGIECKLPLKIRPRPRPRPCVGESCPVGSEDAGSQPTLIHMPDRAAQGLGEFPDFGYPASELGGAPLGVQLTCDIKPGENEVPSEDALILQLQLAKGQEKFVEALRAQQVVIRDLQQRLTEQQDTLIGQQREILEQQRKMYEQMDLIKVQYGMLSETVKQMSFQSLQGDIESYFESHLQGLQNQVRSHLQKTYAVHKVDVDAKVMDVGHPLLDCGSCGPEEYCDFQRDTPRCERCTMCPSGFFLVSQCSPSSDRICQDRDECLEIPNLCGERVKCLNTPGGFRCLGVSEREASASVCGHDYFYNRELEECQACSDCEGEPVVFPCSAASDTVCGSLSDAKLSQSWAAMVALPPSRAPTSHIYPGMQLNIQGKEHSTLLSNQEGAVVFQVHGLIWADHNFALKHSCRNFLQVSVRMNSSEEDAHELSGVRVEQPDGKFYQSVSVSSAAEVEPNHTLSLFLKSPNHHCNQSKDVHIYDLQMPFSLLWISHDTGAVAMMAQTSVSVHYQTTYRPTFKVVSVSDPYMVSLSHDSRAVRFTETGVVKFVFHQALYSMGHTCIREGYSLVSYLNRNATNTELMQVFKSGVNYRDTSISLSGAASVDAGDMLSFEIHSPVQCNVRYFGDGTGISTLSLIWIPSAASTALSATISKMGLPAGAVRNKALSFHQVSSSVPQVQLVASGQFARKNFVFRESGVANVAFNLKLIHSCNVVKLTLHRQEGDQAQSIPVAQQVGGHMPEGAEWTSVGLRATFEVHNGTMIFITLDCVRGRINQITYEGGTNISILWVAS</sequence>
<comment type="caution">
    <text evidence="7">The sequence shown here is derived from an EMBL/GenBank/DDBJ whole genome shotgun (WGS) entry which is preliminary data.</text>
</comment>
<dbReference type="InterPro" id="IPR001368">
    <property type="entry name" value="TNFR/NGFR_Cys_rich_reg"/>
</dbReference>
<evidence type="ECO:0000256" key="2">
    <source>
        <dbReference type="ARBA" id="ARBA00023180"/>
    </source>
</evidence>
<feature type="disulfide bond" evidence="3">
    <location>
        <begin position="354"/>
        <end position="369"/>
    </location>
</feature>
<dbReference type="PANTHER" id="PTHR24042">
    <property type="entry name" value="NEL HOMOLOG"/>
    <property type="match status" value="1"/>
</dbReference>
<keyword evidence="8" id="KW-1185">Reference proteome</keyword>
<dbReference type="GO" id="GO:0008201">
    <property type="term" value="F:heparin binding"/>
    <property type="evidence" value="ECO:0007669"/>
    <property type="project" value="TreeGrafter"/>
</dbReference>
<feature type="domain" description="TNFR-Cys" evidence="6">
    <location>
        <begin position="433"/>
        <end position="470"/>
    </location>
</feature>
<evidence type="ECO:0000259" key="6">
    <source>
        <dbReference type="PROSITE" id="PS50050"/>
    </source>
</evidence>
<dbReference type="PROSITE" id="PS50050">
    <property type="entry name" value="TNFR_NGFR_2"/>
    <property type="match status" value="2"/>
</dbReference>
<feature type="compositionally biased region" description="Polar residues" evidence="5">
    <location>
        <begin position="16"/>
        <end position="31"/>
    </location>
</feature>
<dbReference type="GO" id="GO:0005509">
    <property type="term" value="F:calcium ion binding"/>
    <property type="evidence" value="ECO:0007669"/>
    <property type="project" value="InterPro"/>
</dbReference>
<dbReference type="Pfam" id="PF00020">
    <property type="entry name" value="TNFR_c6"/>
    <property type="match status" value="2"/>
</dbReference>
<protein>
    <recommendedName>
        <fullName evidence="6">TNFR-Cys domain-containing protein</fullName>
    </recommendedName>
</protein>
<dbReference type="OrthoDB" id="6083769at2759"/>
<feature type="disulfide bond" evidence="3">
    <location>
        <begin position="372"/>
        <end position="385"/>
    </location>
</feature>
<gene>
    <name evidence="7" type="ORF">SKAU_G00063950</name>
</gene>
<dbReference type="PANTHER" id="PTHR24042:SF8">
    <property type="match status" value="1"/>
</dbReference>
<feature type="domain" description="TNFR-Cys" evidence="6">
    <location>
        <begin position="353"/>
        <end position="393"/>
    </location>
</feature>
<evidence type="ECO:0000256" key="5">
    <source>
        <dbReference type="SAM" id="MobiDB-lite"/>
    </source>
</evidence>
<evidence type="ECO:0000313" key="8">
    <source>
        <dbReference type="Proteomes" id="UP001152622"/>
    </source>
</evidence>
<accession>A0A9Q1G6X9</accession>
<dbReference type="PROSITE" id="PS01187">
    <property type="entry name" value="EGF_CA"/>
    <property type="match status" value="1"/>
</dbReference>
<dbReference type="GO" id="GO:0005615">
    <property type="term" value="C:extracellular space"/>
    <property type="evidence" value="ECO:0007669"/>
    <property type="project" value="TreeGrafter"/>
</dbReference>
<feature type="compositionally biased region" description="Polar residues" evidence="5">
    <location>
        <begin position="54"/>
        <end position="66"/>
    </location>
</feature>
<feature type="repeat" description="TNFR-Cys" evidence="3">
    <location>
        <begin position="433"/>
        <end position="470"/>
    </location>
</feature>
<comment type="caution">
    <text evidence="3">Lacks conserved residue(s) required for the propagation of feature annotation.</text>
</comment>
<keyword evidence="4" id="KW-0175">Coiled coil</keyword>
<evidence type="ECO:0000256" key="4">
    <source>
        <dbReference type="SAM" id="Coils"/>
    </source>
</evidence>
<dbReference type="SMART" id="SM00208">
    <property type="entry name" value="TNFR"/>
    <property type="match status" value="2"/>
</dbReference>
<keyword evidence="2" id="KW-0325">Glycoprotein</keyword>
<feature type="disulfide bond" evidence="3">
    <location>
        <begin position="375"/>
        <end position="393"/>
    </location>
</feature>
<dbReference type="Gene3D" id="2.10.50.10">
    <property type="entry name" value="Tumor Necrosis Factor Receptor, subunit A, domain 2"/>
    <property type="match status" value="2"/>
</dbReference>
<dbReference type="AlphaFoldDB" id="A0A9Q1G6X9"/>
<evidence type="ECO:0000256" key="1">
    <source>
        <dbReference type="ARBA" id="ARBA00023157"/>
    </source>
</evidence>
<name>A0A9Q1G6X9_SYNKA</name>
<proteinExistence type="predicted"/>
<dbReference type="Proteomes" id="UP001152622">
    <property type="component" value="Chromosome 2"/>
</dbReference>
<dbReference type="Gene3D" id="2.10.25.10">
    <property type="entry name" value="Laminin"/>
    <property type="match status" value="1"/>
</dbReference>
<dbReference type="PROSITE" id="PS00652">
    <property type="entry name" value="TNFR_NGFR_1"/>
    <property type="match status" value="2"/>
</dbReference>
<dbReference type="InterPro" id="IPR051586">
    <property type="entry name" value="PKC-binding_NELL"/>
</dbReference>
<reference evidence="7" key="1">
    <citation type="journal article" date="2023" name="Science">
        <title>Genome structures resolve the early diversification of teleost fishes.</title>
        <authorList>
            <person name="Parey E."/>
            <person name="Louis A."/>
            <person name="Montfort J."/>
            <person name="Bouchez O."/>
            <person name="Roques C."/>
            <person name="Iampietro C."/>
            <person name="Lluch J."/>
            <person name="Castinel A."/>
            <person name="Donnadieu C."/>
            <person name="Desvignes T."/>
            <person name="Floi Bucao C."/>
            <person name="Jouanno E."/>
            <person name="Wen M."/>
            <person name="Mejri S."/>
            <person name="Dirks R."/>
            <person name="Jansen H."/>
            <person name="Henkel C."/>
            <person name="Chen W.J."/>
            <person name="Zahm M."/>
            <person name="Cabau C."/>
            <person name="Klopp C."/>
            <person name="Thompson A.W."/>
            <person name="Robinson-Rechavi M."/>
            <person name="Braasch I."/>
            <person name="Lecointre G."/>
            <person name="Bobe J."/>
            <person name="Postlethwait J.H."/>
            <person name="Berthelot C."/>
            <person name="Roest Crollius H."/>
            <person name="Guiguen Y."/>
        </authorList>
    </citation>
    <scope>NUCLEOTIDE SEQUENCE</scope>
    <source>
        <strain evidence="7">WJC10195</strain>
    </source>
</reference>
<dbReference type="GO" id="GO:0032502">
    <property type="term" value="P:developmental process"/>
    <property type="evidence" value="ECO:0007669"/>
    <property type="project" value="UniProtKB-ARBA"/>
</dbReference>
<evidence type="ECO:0000313" key="7">
    <source>
        <dbReference type="EMBL" id="KAJ8375815.1"/>
    </source>
</evidence>
<keyword evidence="1 3" id="KW-1015">Disulfide bond</keyword>
<feature type="repeat" description="TNFR-Cys" evidence="3">
    <location>
        <begin position="353"/>
        <end position="393"/>
    </location>
</feature>
<feature type="coiled-coil region" evidence="4">
    <location>
        <begin position="242"/>
        <end position="269"/>
    </location>
</feature>